<feature type="transmembrane region" description="Helical" evidence="3">
    <location>
        <begin position="33"/>
        <end position="53"/>
    </location>
</feature>
<evidence type="ECO:0000259" key="4">
    <source>
        <dbReference type="Pfam" id="PF25917"/>
    </source>
</evidence>
<dbReference type="GO" id="GO:0055085">
    <property type="term" value="P:transmembrane transport"/>
    <property type="evidence" value="ECO:0007669"/>
    <property type="project" value="InterPro"/>
</dbReference>
<feature type="domain" description="Multidrug resistance protein MdtA-like barrel-sandwich hybrid" evidence="4">
    <location>
        <begin position="73"/>
        <end position="267"/>
    </location>
</feature>
<feature type="coiled-coil region" evidence="1">
    <location>
        <begin position="177"/>
        <end position="218"/>
    </location>
</feature>
<dbReference type="PANTHER" id="PTHR30386:SF24">
    <property type="entry name" value="MULTIDRUG RESISTANCE EFFLUX PUMP"/>
    <property type="match status" value="1"/>
</dbReference>
<feature type="domain" description="CusB-like beta-barrel" evidence="5">
    <location>
        <begin position="272"/>
        <end position="315"/>
    </location>
</feature>
<dbReference type="Gene3D" id="1.10.287.470">
    <property type="entry name" value="Helix hairpin bin"/>
    <property type="match status" value="1"/>
</dbReference>
<evidence type="ECO:0000256" key="1">
    <source>
        <dbReference type="SAM" id="Coils"/>
    </source>
</evidence>
<dbReference type="OrthoDB" id="9811754at2"/>
<evidence type="ECO:0000256" key="2">
    <source>
        <dbReference type="SAM" id="MobiDB-lite"/>
    </source>
</evidence>
<dbReference type="PANTHER" id="PTHR30386">
    <property type="entry name" value="MEMBRANE FUSION SUBUNIT OF EMRAB-TOLC MULTIDRUG EFFLUX PUMP"/>
    <property type="match status" value="1"/>
</dbReference>
<sequence>MTTREENRDVSENRPDAQAPLGSGQPPRRRPKLVVPAIAVLLIALIAYGLYWWGRGRYLETTDDAYVGGNITVISPHVAGYVSDLLVDDNQRVHAGQPLLRLHQSDYEAELDAAKASEAEIGASRQRLAAQRALQQQVIGQASADVDEKKAALNFAQTDAARYRRLAVTEAGTRQSEERSSAALQQAKAQLDAANARLRAARQQIAVLDGQIAEANALQQRSGAARRTAQLNLGYTELRAPIDGYVGNRAAHLGSYVTPGTQLMSVVASSGLWVDANFKEDQLTAMKPGQPAKVCADVLPSQCFQGHVQRLAPATGAVFSVIPPQNATGNFTRIVQRVPVRIALDGADSVLGILRPGLSATVTVDTRGAVK</sequence>
<keyword evidence="3" id="KW-0812">Transmembrane</keyword>
<feature type="region of interest" description="Disordered" evidence="2">
    <location>
        <begin position="1"/>
        <end position="29"/>
    </location>
</feature>
<comment type="caution">
    <text evidence="6">The sequence shown here is derived from an EMBL/GenBank/DDBJ whole genome shotgun (WGS) entry which is preliminary data.</text>
</comment>
<keyword evidence="1" id="KW-0175">Coiled coil</keyword>
<dbReference type="InterPro" id="IPR058625">
    <property type="entry name" value="MdtA-like_BSH"/>
</dbReference>
<keyword evidence="3" id="KW-1133">Transmembrane helix</keyword>
<keyword evidence="3" id="KW-0472">Membrane</keyword>
<dbReference type="Pfam" id="PF25954">
    <property type="entry name" value="Beta-barrel_RND_2"/>
    <property type="match status" value="1"/>
</dbReference>
<feature type="compositionally biased region" description="Basic and acidic residues" evidence="2">
    <location>
        <begin position="1"/>
        <end position="15"/>
    </location>
</feature>
<dbReference type="Pfam" id="PF25917">
    <property type="entry name" value="BSH_RND"/>
    <property type="match status" value="1"/>
</dbReference>
<dbReference type="SUPFAM" id="SSF111369">
    <property type="entry name" value="HlyD-like secretion proteins"/>
    <property type="match status" value="2"/>
</dbReference>
<dbReference type="InterPro" id="IPR058792">
    <property type="entry name" value="Beta-barrel_RND_2"/>
</dbReference>
<evidence type="ECO:0000256" key="3">
    <source>
        <dbReference type="SAM" id="Phobius"/>
    </source>
</evidence>
<dbReference type="EMBL" id="LOWA01000032">
    <property type="protein sequence ID" value="KVE26870.1"/>
    <property type="molecule type" value="Genomic_DNA"/>
</dbReference>
<name>A0A103E1Y5_9BURK</name>
<dbReference type="Gene3D" id="2.40.30.170">
    <property type="match status" value="1"/>
</dbReference>
<dbReference type="InterPro" id="IPR050739">
    <property type="entry name" value="MFP"/>
</dbReference>
<protein>
    <submittedName>
        <fullName evidence="6">Hemolysin D</fullName>
    </submittedName>
</protein>
<dbReference type="Proteomes" id="UP000062788">
    <property type="component" value="Unassembled WGS sequence"/>
</dbReference>
<proteinExistence type="predicted"/>
<evidence type="ECO:0000313" key="7">
    <source>
        <dbReference type="Proteomes" id="UP000062788"/>
    </source>
</evidence>
<evidence type="ECO:0000313" key="6">
    <source>
        <dbReference type="EMBL" id="KVE26870.1"/>
    </source>
</evidence>
<dbReference type="AlphaFoldDB" id="A0A103E1Y5"/>
<evidence type="ECO:0000259" key="5">
    <source>
        <dbReference type="Pfam" id="PF25954"/>
    </source>
</evidence>
<keyword evidence="7" id="KW-1185">Reference proteome</keyword>
<organism evidence="6 7">
    <name type="scientific">Burkholderia singularis</name>
    <dbReference type="NCBI Taxonomy" id="1503053"/>
    <lineage>
        <taxon>Bacteria</taxon>
        <taxon>Pseudomonadati</taxon>
        <taxon>Pseudomonadota</taxon>
        <taxon>Betaproteobacteria</taxon>
        <taxon>Burkholderiales</taxon>
        <taxon>Burkholderiaceae</taxon>
        <taxon>Burkholderia</taxon>
        <taxon>pseudomallei group</taxon>
    </lineage>
</organism>
<reference evidence="6 7" key="1">
    <citation type="submission" date="2015-11" db="EMBL/GenBank/DDBJ databases">
        <title>Expanding the genomic diversity of Burkholderia species for the development of highly accurate diagnostics.</title>
        <authorList>
            <person name="Sahl J."/>
            <person name="Keim P."/>
            <person name="Wagner D."/>
        </authorList>
    </citation>
    <scope>NUCLEOTIDE SEQUENCE [LARGE SCALE GENOMIC DNA]</scope>
    <source>
        <strain evidence="6 7">TSV85</strain>
    </source>
</reference>
<dbReference type="Gene3D" id="2.40.50.100">
    <property type="match status" value="1"/>
</dbReference>
<gene>
    <name evidence="6" type="ORF">WS67_14920</name>
</gene>
<accession>A0A103E1Y5</accession>